<sequence length="188" mass="21300">MNQLRLSIRQGFGQIGIETQNASVDIRSPMGQLSIDQQPAQMDFHSEPGELLIDSSAAWSALGSGPHMEWLNSIYSQIPNIVLQGIAKIVEDGNRMAQITNPRNAFAELAQNALSNESSIEYVGPASYFNVKIQYEPKPAVTHIEPVKPDIQYTPMKPEFEYNPGRVEVYLKQRNWIDIQVTTYDWYR</sequence>
<gene>
    <name evidence="1" type="ORF">SAMN04487970_101792</name>
</gene>
<dbReference type="OrthoDB" id="2112831at2"/>
<organism evidence="1 2">
    <name type="scientific">Paenibacillus tianmuensis</name>
    <dbReference type="NCBI Taxonomy" id="624147"/>
    <lineage>
        <taxon>Bacteria</taxon>
        <taxon>Bacillati</taxon>
        <taxon>Bacillota</taxon>
        <taxon>Bacilli</taxon>
        <taxon>Bacillales</taxon>
        <taxon>Paenibacillaceae</taxon>
        <taxon>Paenibacillus</taxon>
    </lineage>
</organism>
<proteinExistence type="predicted"/>
<dbReference type="STRING" id="624147.SAMN04487970_101792"/>
<dbReference type="Pfam" id="PF20074">
    <property type="entry name" value="DUF6470"/>
    <property type="match status" value="1"/>
</dbReference>
<evidence type="ECO:0000313" key="2">
    <source>
        <dbReference type="Proteomes" id="UP000198601"/>
    </source>
</evidence>
<dbReference type="InterPro" id="IPR045527">
    <property type="entry name" value="DUF6470"/>
</dbReference>
<dbReference type="EMBL" id="FMTT01000017">
    <property type="protein sequence ID" value="SCW58555.1"/>
    <property type="molecule type" value="Genomic_DNA"/>
</dbReference>
<dbReference type="RefSeq" id="WP_090672372.1">
    <property type="nucleotide sequence ID" value="NZ_FMTT01000017.1"/>
</dbReference>
<protein>
    <submittedName>
        <fullName evidence="1">Uncharacterized protein</fullName>
    </submittedName>
</protein>
<evidence type="ECO:0000313" key="1">
    <source>
        <dbReference type="EMBL" id="SCW58555.1"/>
    </source>
</evidence>
<keyword evidence="2" id="KW-1185">Reference proteome</keyword>
<name>A0A1G4RQ20_9BACL</name>
<dbReference type="AlphaFoldDB" id="A0A1G4RQ20"/>
<dbReference type="Proteomes" id="UP000198601">
    <property type="component" value="Unassembled WGS sequence"/>
</dbReference>
<accession>A0A1G4RQ20</accession>
<reference evidence="2" key="1">
    <citation type="submission" date="2016-10" db="EMBL/GenBank/DDBJ databases">
        <authorList>
            <person name="Varghese N."/>
            <person name="Submissions S."/>
        </authorList>
    </citation>
    <scope>NUCLEOTIDE SEQUENCE [LARGE SCALE GENOMIC DNA]</scope>
    <source>
        <strain evidence="2">CGMCC 1.8946</strain>
    </source>
</reference>